<name>A0A7C3KD03_9CYAN</name>
<evidence type="ECO:0000256" key="3">
    <source>
        <dbReference type="PROSITE-ProRule" id="PRU00169"/>
    </source>
</evidence>
<evidence type="ECO:0000256" key="2">
    <source>
        <dbReference type="ARBA" id="ARBA00023125"/>
    </source>
</evidence>
<dbReference type="InterPro" id="IPR000792">
    <property type="entry name" value="Tscrpt_reg_LuxR_C"/>
</dbReference>
<evidence type="ECO:0000259" key="4">
    <source>
        <dbReference type="PROSITE" id="PS50043"/>
    </source>
</evidence>
<dbReference type="SMART" id="SM00421">
    <property type="entry name" value="HTH_LUXR"/>
    <property type="match status" value="1"/>
</dbReference>
<sequence>MELSSASKLRHSQHLATNANQNRAKPIRILIVDDHPVVRHGLALMLKYESSMETVSEASNGAEAIAQFRAVRPDVTLMDLRMPGIGGVEAIRTIRQEFADARIIILTTYDGDEDIYQGIQAGAKGYLLKDSSCEELLKAIRCVHAGHKFLSNAVSLKLIERMENPQLSDREQDVMKLMAKGMSNLEIASALTIAEGTVKFHVNNILGKLRVSDRTQAVLVALRRGIVTLD</sequence>
<evidence type="ECO:0000259" key="5">
    <source>
        <dbReference type="PROSITE" id="PS50110"/>
    </source>
</evidence>
<dbReference type="InterPro" id="IPR016032">
    <property type="entry name" value="Sig_transdc_resp-reg_C-effctor"/>
</dbReference>
<dbReference type="GO" id="GO:0000160">
    <property type="term" value="P:phosphorelay signal transduction system"/>
    <property type="evidence" value="ECO:0007669"/>
    <property type="project" value="InterPro"/>
</dbReference>
<dbReference type="EMBL" id="DSRU01000049">
    <property type="protein sequence ID" value="HFM96971.1"/>
    <property type="molecule type" value="Genomic_DNA"/>
</dbReference>
<keyword evidence="1 3" id="KW-0597">Phosphoprotein</keyword>
<dbReference type="CDD" id="cd06170">
    <property type="entry name" value="LuxR_C_like"/>
    <property type="match status" value="1"/>
</dbReference>
<dbReference type="PROSITE" id="PS00622">
    <property type="entry name" value="HTH_LUXR_1"/>
    <property type="match status" value="1"/>
</dbReference>
<reference evidence="6" key="1">
    <citation type="journal article" date="2020" name="mSystems">
        <title>Genome- and Community-Level Interaction Insights into Carbon Utilization and Element Cycling Functions of Hydrothermarchaeota in Hydrothermal Sediment.</title>
        <authorList>
            <person name="Zhou Z."/>
            <person name="Liu Y."/>
            <person name="Xu W."/>
            <person name="Pan J."/>
            <person name="Luo Z.H."/>
            <person name="Li M."/>
        </authorList>
    </citation>
    <scope>NUCLEOTIDE SEQUENCE [LARGE SCALE GENOMIC DNA]</scope>
    <source>
        <strain evidence="6">SpSt-418</strain>
    </source>
</reference>
<dbReference type="PRINTS" id="PR00038">
    <property type="entry name" value="HTHLUXR"/>
</dbReference>
<keyword evidence="2" id="KW-0238">DNA-binding</keyword>
<dbReference type="SUPFAM" id="SSF52172">
    <property type="entry name" value="CheY-like"/>
    <property type="match status" value="1"/>
</dbReference>
<dbReference type="InterPro" id="IPR058245">
    <property type="entry name" value="NreC/VraR/RcsB-like_REC"/>
</dbReference>
<accession>A0A7C3KD03</accession>
<proteinExistence type="predicted"/>
<dbReference type="AlphaFoldDB" id="A0A7C3KD03"/>
<gene>
    <name evidence="6" type="ORF">ENR64_04240</name>
</gene>
<dbReference type="Gene3D" id="3.40.50.2300">
    <property type="match status" value="1"/>
</dbReference>
<dbReference type="SMART" id="SM00448">
    <property type="entry name" value="REC"/>
    <property type="match status" value="1"/>
</dbReference>
<dbReference type="Pfam" id="PF00196">
    <property type="entry name" value="GerE"/>
    <property type="match status" value="1"/>
</dbReference>
<feature type="domain" description="Response regulatory" evidence="5">
    <location>
        <begin position="28"/>
        <end position="144"/>
    </location>
</feature>
<dbReference type="PANTHER" id="PTHR43214:SF43">
    <property type="entry name" value="TWO-COMPONENT RESPONSE REGULATOR"/>
    <property type="match status" value="1"/>
</dbReference>
<dbReference type="InterPro" id="IPR011006">
    <property type="entry name" value="CheY-like_superfamily"/>
</dbReference>
<dbReference type="GO" id="GO:0003677">
    <property type="term" value="F:DNA binding"/>
    <property type="evidence" value="ECO:0007669"/>
    <property type="project" value="UniProtKB-KW"/>
</dbReference>
<feature type="modified residue" description="4-aspartylphosphate" evidence="3">
    <location>
        <position position="79"/>
    </location>
</feature>
<feature type="domain" description="HTH luxR-type" evidence="4">
    <location>
        <begin position="160"/>
        <end position="225"/>
    </location>
</feature>
<organism evidence="6">
    <name type="scientific">Oscillatoriales cyanobacterium SpSt-418</name>
    <dbReference type="NCBI Taxonomy" id="2282169"/>
    <lineage>
        <taxon>Bacteria</taxon>
        <taxon>Bacillati</taxon>
        <taxon>Cyanobacteriota</taxon>
        <taxon>Cyanophyceae</taxon>
        <taxon>Oscillatoriophycideae</taxon>
        <taxon>Oscillatoriales</taxon>
    </lineage>
</organism>
<evidence type="ECO:0000313" key="6">
    <source>
        <dbReference type="EMBL" id="HFM96971.1"/>
    </source>
</evidence>
<dbReference type="CDD" id="cd17535">
    <property type="entry name" value="REC_NarL-like"/>
    <property type="match status" value="1"/>
</dbReference>
<dbReference type="PANTHER" id="PTHR43214">
    <property type="entry name" value="TWO-COMPONENT RESPONSE REGULATOR"/>
    <property type="match status" value="1"/>
</dbReference>
<dbReference type="PROSITE" id="PS50110">
    <property type="entry name" value="RESPONSE_REGULATORY"/>
    <property type="match status" value="1"/>
</dbReference>
<protein>
    <submittedName>
        <fullName evidence="6">Response regulator transcription factor</fullName>
    </submittedName>
</protein>
<dbReference type="InterPro" id="IPR001789">
    <property type="entry name" value="Sig_transdc_resp-reg_receiver"/>
</dbReference>
<comment type="caution">
    <text evidence="6">The sequence shown here is derived from an EMBL/GenBank/DDBJ whole genome shotgun (WGS) entry which is preliminary data.</text>
</comment>
<evidence type="ECO:0000256" key="1">
    <source>
        <dbReference type="ARBA" id="ARBA00022553"/>
    </source>
</evidence>
<dbReference type="PROSITE" id="PS50043">
    <property type="entry name" value="HTH_LUXR_2"/>
    <property type="match status" value="1"/>
</dbReference>
<dbReference type="GO" id="GO:0006355">
    <property type="term" value="P:regulation of DNA-templated transcription"/>
    <property type="evidence" value="ECO:0007669"/>
    <property type="project" value="InterPro"/>
</dbReference>
<dbReference type="Pfam" id="PF00072">
    <property type="entry name" value="Response_reg"/>
    <property type="match status" value="1"/>
</dbReference>
<dbReference type="SUPFAM" id="SSF46894">
    <property type="entry name" value="C-terminal effector domain of the bipartite response regulators"/>
    <property type="match status" value="1"/>
</dbReference>
<dbReference type="InterPro" id="IPR039420">
    <property type="entry name" value="WalR-like"/>
</dbReference>